<dbReference type="Proteomes" id="UP000502706">
    <property type="component" value="Chromosome"/>
</dbReference>
<dbReference type="FunFam" id="3.40.605.10:FF:000007">
    <property type="entry name" value="NAD/NADP-dependent betaine aldehyde dehydrogenase"/>
    <property type="match status" value="1"/>
</dbReference>
<evidence type="ECO:0000256" key="4">
    <source>
        <dbReference type="RuleBase" id="RU003345"/>
    </source>
</evidence>
<keyword evidence="2 4" id="KW-0560">Oxidoreductase</keyword>
<sequence length="489" mass="52822">MLIGGEVVAARGGETIETTSPADGRFLAKVPFAQREDVNQAVAAAKEAFPAWRKTPLVEKAARMRAFVRVLREHAEELGILDAIDCGNPAKAMIGDVGMACGGLEYISGVAMEVKGQTLPSMGENWLLTRREPYGVVGRIVPFNHPILFMAWKIGAPVMTGNTLVLKGPEQAPLSSMYLSEIMKDVFPPGVVNIICGDGPTTGDALVRHPEVKRIALVGSVETGQRIQASAAEVGVKHVSLELGGKNPMIVFPDADLDEAVEAAAFGMNFHWCQGQSCGSTSRLFLHEEIHDEFLEKLIERVKKIRIGHPLDPETQMGCLVSKEHYEKVMGYVELGKKEGARLVHGGGKPEGEGFEDGYFLAPTIFDDVTMEMRLANEEIFGPVLSVLRWSDREKVIQEANAVEYGLTGAVWTTDIRTAFEVADALDTGYVWINGSGSHFLGAPFSGHKNSGTDSEEGIEELLSYTQSKTVSIGLGAVKAKEPSRGGQA</sequence>
<feature type="domain" description="Aldehyde dehydrogenase" evidence="5">
    <location>
        <begin position="11"/>
        <end position="471"/>
    </location>
</feature>
<dbReference type="InterPro" id="IPR029510">
    <property type="entry name" value="Ald_DH_CS_GLU"/>
</dbReference>
<protein>
    <submittedName>
        <fullName evidence="6">Aldehyde dehydrogenase family protein</fullName>
    </submittedName>
</protein>
<organism evidence="6 7">
    <name type="scientific">Rubrobacter marinus</name>
    <dbReference type="NCBI Taxonomy" id="2653852"/>
    <lineage>
        <taxon>Bacteria</taxon>
        <taxon>Bacillati</taxon>
        <taxon>Actinomycetota</taxon>
        <taxon>Rubrobacteria</taxon>
        <taxon>Rubrobacterales</taxon>
        <taxon>Rubrobacteraceae</taxon>
        <taxon>Rubrobacter</taxon>
    </lineage>
</organism>
<dbReference type="KEGG" id="rmar:GBA65_17430"/>
<evidence type="ECO:0000313" key="6">
    <source>
        <dbReference type="EMBL" id="QIN80879.1"/>
    </source>
</evidence>
<dbReference type="Gene3D" id="3.40.309.10">
    <property type="entry name" value="Aldehyde Dehydrogenase, Chain A, domain 2"/>
    <property type="match status" value="1"/>
</dbReference>
<feature type="active site" evidence="3">
    <location>
        <position position="242"/>
    </location>
</feature>
<gene>
    <name evidence="6" type="ORF">GBA65_17430</name>
</gene>
<dbReference type="Gene3D" id="3.40.605.10">
    <property type="entry name" value="Aldehyde Dehydrogenase, Chain A, domain 1"/>
    <property type="match status" value="1"/>
</dbReference>
<dbReference type="InterPro" id="IPR016163">
    <property type="entry name" value="Ald_DH_C"/>
</dbReference>
<dbReference type="EMBL" id="CP045121">
    <property type="protein sequence ID" value="QIN80879.1"/>
    <property type="molecule type" value="Genomic_DNA"/>
</dbReference>
<name>A0A6G8Q343_9ACTN</name>
<dbReference type="AlphaFoldDB" id="A0A6G8Q343"/>
<comment type="similarity">
    <text evidence="1 4">Belongs to the aldehyde dehydrogenase family.</text>
</comment>
<evidence type="ECO:0000256" key="2">
    <source>
        <dbReference type="ARBA" id="ARBA00023002"/>
    </source>
</evidence>
<dbReference type="InterPro" id="IPR016161">
    <property type="entry name" value="Ald_DH/histidinol_DH"/>
</dbReference>
<dbReference type="FunFam" id="3.40.309.10:FF:000012">
    <property type="entry name" value="Betaine aldehyde dehydrogenase"/>
    <property type="match status" value="1"/>
</dbReference>
<dbReference type="PROSITE" id="PS00687">
    <property type="entry name" value="ALDEHYDE_DEHYDR_GLU"/>
    <property type="match status" value="1"/>
</dbReference>
<dbReference type="InterPro" id="IPR015590">
    <property type="entry name" value="Aldehyde_DH_dom"/>
</dbReference>
<evidence type="ECO:0000259" key="5">
    <source>
        <dbReference type="Pfam" id="PF00171"/>
    </source>
</evidence>
<dbReference type="Pfam" id="PF00171">
    <property type="entry name" value="Aldedh"/>
    <property type="match status" value="1"/>
</dbReference>
<keyword evidence="7" id="KW-1185">Reference proteome</keyword>
<dbReference type="PANTHER" id="PTHR11699">
    <property type="entry name" value="ALDEHYDE DEHYDROGENASE-RELATED"/>
    <property type="match status" value="1"/>
</dbReference>
<evidence type="ECO:0000256" key="3">
    <source>
        <dbReference type="PROSITE-ProRule" id="PRU10007"/>
    </source>
</evidence>
<evidence type="ECO:0000313" key="7">
    <source>
        <dbReference type="Proteomes" id="UP000502706"/>
    </source>
</evidence>
<accession>A0A6G8Q343</accession>
<reference evidence="6 7" key="1">
    <citation type="submission" date="2019-10" db="EMBL/GenBank/DDBJ databases">
        <title>Rubrobacter sp nov SCSIO 52915 isolated from a deep-sea sediment in the South China Sea.</title>
        <authorList>
            <person name="Chen R.W."/>
        </authorList>
    </citation>
    <scope>NUCLEOTIDE SEQUENCE [LARGE SCALE GENOMIC DNA]</scope>
    <source>
        <strain evidence="6 7">SCSIO 52915</strain>
    </source>
</reference>
<proteinExistence type="inferred from homology"/>
<dbReference type="InterPro" id="IPR016162">
    <property type="entry name" value="Ald_DH_N"/>
</dbReference>
<dbReference type="SUPFAM" id="SSF53720">
    <property type="entry name" value="ALDH-like"/>
    <property type="match status" value="1"/>
</dbReference>
<dbReference type="GO" id="GO:0016620">
    <property type="term" value="F:oxidoreductase activity, acting on the aldehyde or oxo group of donors, NAD or NADP as acceptor"/>
    <property type="evidence" value="ECO:0007669"/>
    <property type="project" value="InterPro"/>
</dbReference>
<evidence type="ECO:0000256" key="1">
    <source>
        <dbReference type="ARBA" id="ARBA00009986"/>
    </source>
</evidence>